<keyword evidence="6" id="KW-1185">Reference proteome</keyword>
<reference evidence="6" key="1">
    <citation type="journal article" date="2014" name="BMC Genomics">
        <title>The genome sequence of the biocontrol fungus Metarhizium anisopliae and comparative genomics of Metarhizium species.</title>
        <authorList>
            <person name="Pattemore J.A."/>
            <person name="Hane J.K."/>
            <person name="Williams A.H."/>
            <person name="Wilson B.A."/>
            <person name="Stodart B.J."/>
            <person name="Ash G.J."/>
        </authorList>
    </citation>
    <scope>NUCLEOTIDE SEQUENCE [LARGE SCALE GENOMIC DNA]</scope>
    <source>
        <strain evidence="6">BRIP 53293</strain>
    </source>
</reference>
<dbReference type="InterPro" id="IPR022045">
    <property type="entry name" value="TcdB_toxin_mid/N"/>
</dbReference>
<dbReference type="Gene3D" id="3.40.50.150">
    <property type="entry name" value="Vaccinia Virus protein VP39"/>
    <property type="match status" value="1"/>
</dbReference>
<keyword evidence="2" id="KW-1133">Transmembrane helix</keyword>
<dbReference type="OrthoDB" id="5426877at2759"/>
<protein>
    <recommendedName>
        <fullName evidence="7">Insecticide toxin TcdB middle/N-terminal domain-containing protein</fullName>
    </recommendedName>
</protein>
<dbReference type="SUPFAM" id="SSF53335">
    <property type="entry name" value="S-adenosyl-L-methionine-dependent methyltransferases"/>
    <property type="match status" value="1"/>
</dbReference>
<evidence type="ECO:0000256" key="2">
    <source>
        <dbReference type="SAM" id="Phobius"/>
    </source>
</evidence>
<dbReference type="Pfam" id="PF12255">
    <property type="entry name" value="TcdB_toxin_midC"/>
    <property type="match status" value="1"/>
</dbReference>
<dbReference type="InterPro" id="IPR022044">
    <property type="entry name" value="TcdB_toxin_mid/C"/>
</dbReference>
<proteinExistence type="predicted"/>
<dbReference type="CDD" id="cd02440">
    <property type="entry name" value="AdoMet_MTases"/>
    <property type="match status" value="1"/>
</dbReference>
<dbReference type="EMBL" id="KE384719">
    <property type="protein sequence ID" value="KJK84447.1"/>
    <property type="molecule type" value="Genomic_DNA"/>
</dbReference>
<dbReference type="Gene3D" id="2.180.10.10">
    <property type="entry name" value="RHS repeat-associated core"/>
    <property type="match status" value="1"/>
</dbReference>
<feature type="transmembrane region" description="Helical" evidence="2">
    <location>
        <begin position="1436"/>
        <end position="1459"/>
    </location>
</feature>
<feature type="domain" description="Insecticide toxin TcdB middle/N-terminal" evidence="4">
    <location>
        <begin position="199"/>
        <end position="265"/>
    </location>
</feature>
<evidence type="ECO:0008006" key="7">
    <source>
        <dbReference type="Google" id="ProtNLM"/>
    </source>
</evidence>
<sequence>MALMAGGSLVWHSSLGSDGFGPAQAAIGAPVLSLGDPTSLIHLCDMTSDGLADMVEIHNGNVGYWPNTGRGTFGCRIIMGNAPLMAAGGLFSPQRVRLADIMGLGQPACFMCAPRAVLWPYYNRSGNDWSDGDLIPGFNLLDRTSAVDILDLGGHFLTSLCWVSDLYRGGGDDDAGSTSGLSTVRFVNLLGPQRPGLLENEDEAQGTPWTTKLPFPLLCVSQTVMVDQVTQTSSTARYAYHNGYYDYTEKIFRGFQIAETWDTEEFDSMTASPATIPLLGTDVAVSAEAYRALAGQSRRKEVFSTDLSDPKAAFTYLISQQTYDVVLRQTAPARLVCRVDGREEVTAHYERTTTDDYGNVLLEALEEYGKPSSQLPDADDQRKQEGTVVSYTEMRFTNAAESETYFQSPLSAEVQKYRVFPATAISGKGRYAWEMLAQDGACFLREAVEIPLDADADEQLKHANNEGYRLVFTSDHLQEVFGDAKPVVNMEVLAAQFQGGGYVELNGEEGKRWAQSSRSIFGDDDRGHRLKAARTSFFIPIGEVDAYGNTSTVELDQYYLLAKKTTNAMGSTMSTVSDYAKLASIMTLDANGNRVQTAPDPLGRAVGVAVLGNQGDSTGNSLDGFKGEVDQQTLDAFFTTPYGDTARSLLAKVYQCRGQAGLLTNRKFDVLGGCTVSTRRYANEYRNRLDWSSVKDEEAALEKDEHKTECRYNALNLPVDNVASDKDGTGAATSSTKSIKYNANGMITDLLYGDKTRSTNTYDEQIQRLVATRTIRTTDNAALQDVSYTFDCRAKVVQRKDTAKIVVNDSDSTQEYHYDCLGRLVQATGRIQVDSQSKHLTPYSFNDDKSTGDSKTIRYTETYVYDKAGNMLTMSNTPDTAGYTGWTRTYTYSEQSCITAWETSNRLTRTEVGKVTEGYKYEGDAGRQGCMTYIPGYSHLSWNDDDRLHSFSTQNVGADSGNIPEMTWYVYDAEGTRVRKVTDRYRNKNDNQPRKGKDIRYLPMGNIFSLYTGDDLQPSRVTYTLNVADAAPGSSPISLIEHSTSSPTTLLVLYNEFSPFGSGTYQASNTDAPRAYRFASYRWDSESGLYACGARYYAPWLGRRTFADPIGAADGLNLFAYIRNDPINSDDPGGAIKNRKYNKSPSKPSSHEQAAGSSGTFSSLRDIPAAVARRLGSSLFDANPPPPVASGFTRLWRATDQARGIMFVRFGDVSAVRTTSMGNFDHPGEPAAYWAATRASAEAHANHLMRADKKALIHMDVPESVLASGTAGVHNYGPEASAQWQEDQIKSTMTEHKLDERRNSSWDKAEDMVNQTYDETAETTRADDTAARIIAERAAEVTIGAETPVILGSASTVFKLENGPEMHYNQKKPQSRNNQLLLVQPTLPGPQSGTLWKSRHLGQPHHQTSRIIAAKVEPCHVHLIRAMALSFSAREFALGFAAGCIVTIALGALVAFALFRPKDIYGLGHWKLNVRTPFRSLWMNLGFWTAEDGRRIDHFDVATRALLERIVHAAGLGVENQPARAASKTKHSVAVLDVGFGCGDQTIALAELIQASSRPQFRYVGLTLNAEQLQAAQERLSGALALEGGRENAIGLSKGAVKLFQADAAKPESWSSVVHASVDSLADEAFSERWLMALDCLYHFSPSRKSIFKLAAKTLDANVMAFDLILNENAPMWQIIAVRLLGFLLSCPLYTFLTAEQYRNQLIECGYDEAQIEIRDISDHVFGGLSGYLRKQEVALSRYGISLAGYNLTGKVFAWFDRTRVVKAAIVIGRTKRNA</sequence>
<dbReference type="Pfam" id="PF12256">
    <property type="entry name" value="TcdB_toxin_midN"/>
    <property type="match status" value="1"/>
</dbReference>
<dbReference type="InterPro" id="IPR029063">
    <property type="entry name" value="SAM-dependent_MTases_sf"/>
</dbReference>
<organism evidence="5 6">
    <name type="scientific">Metarhizium anisopliae BRIP 53293</name>
    <dbReference type="NCBI Taxonomy" id="1291518"/>
    <lineage>
        <taxon>Eukaryota</taxon>
        <taxon>Fungi</taxon>
        <taxon>Dikarya</taxon>
        <taxon>Ascomycota</taxon>
        <taxon>Pezizomycotina</taxon>
        <taxon>Sordariomycetes</taxon>
        <taxon>Hypocreomycetidae</taxon>
        <taxon>Hypocreales</taxon>
        <taxon>Clavicipitaceae</taxon>
        <taxon>Metarhizium</taxon>
    </lineage>
</organism>
<feature type="compositionally biased region" description="Polar residues" evidence="1">
    <location>
        <begin position="1143"/>
        <end position="1161"/>
    </location>
</feature>
<evidence type="ECO:0000259" key="3">
    <source>
        <dbReference type="Pfam" id="PF12255"/>
    </source>
</evidence>
<dbReference type="InterPro" id="IPR050708">
    <property type="entry name" value="T6SS_VgrG/RHS"/>
</dbReference>
<evidence type="ECO:0000256" key="1">
    <source>
        <dbReference type="SAM" id="MobiDB-lite"/>
    </source>
</evidence>
<evidence type="ECO:0000313" key="5">
    <source>
        <dbReference type="EMBL" id="KJK84447.1"/>
    </source>
</evidence>
<keyword evidence="2" id="KW-0472">Membrane</keyword>
<dbReference type="Proteomes" id="UP000054544">
    <property type="component" value="Unassembled WGS sequence"/>
</dbReference>
<evidence type="ECO:0000313" key="6">
    <source>
        <dbReference type="Proteomes" id="UP000054544"/>
    </source>
</evidence>
<accession>A0A0D9PDS2</accession>
<feature type="domain" description="Insecticide toxin TcdB middle/C-terminal" evidence="3">
    <location>
        <begin position="289"/>
        <end position="394"/>
    </location>
</feature>
<evidence type="ECO:0000259" key="4">
    <source>
        <dbReference type="Pfam" id="PF12256"/>
    </source>
</evidence>
<keyword evidence="2" id="KW-0812">Transmembrane</keyword>
<dbReference type="InterPro" id="IPR022385">
    <property type="entry name" value="Rhs_assc_core"/>
</dbReference>
<dbReference type="NCBIfam" id="TIGR03696">
    <property type="entry name" value="Rhs_assc_core"/>
    <property type="match status" value="1"/>
</dbReference>
<dbReference type="PANTHER" id="PTHR32305:SF15">
    <property type="entry name" value="PROTEIN RHSA-RELATED"/>
    <property type="match status" value="1"/>
</dbReference>
<name>A0A0D9PDS2_METAN</name>
<feature type="region of interest" description="Disordered" evidence="1">
    <location>
        <begin position="1130"/>
        <end position="1161"/>
    </location>
</feature>
<dbReference type="PANTHER" id="PTHR32305">
    <property type="match status" value="1"/>
</dbReference>
<feature type="transmembrane region" description="Helical" evidence="2">
    <location>
        <begin position="1676"/>
        <end position="1697"/>
    </location>
</feature>
<gene>
    <name evidence="5" type="ORF">H634G_00811</name>
</gene>